<dbReference type="Proteomes" id="UP001177023">
    <property type="component" value="Unassembled WGS sequence"/>
</dbReference>
<evidence type="ECO:0000313" key="6">
    <source>
        <dbReference type="Proteomes" id="UP001177023"/>
    </source>
</evidence>
<proteinExistence type="inferred from homology"/>
<dbReference type="Pfam" id="PF25322">
    <property type="entry name" value="RBD_SIN1"/>
    <property type="match status" value="1"/>
</dbReference>
<evidence type="ECO:0000313" key="5">
    <source>
        <dbReference type="EMBL" id="CAJ0577932.1"/>
    </source>
</evidence>
<accession>A0AA36D148</accession>
<dbReference type="Pfam" id="PF16978">
    <property type="entry name" value="CRIM"/>
    <property type="match status" value="1"/>
</dbReference>
<evidence type="ECO:0000259" key="3">
    <source>
        <dbReference type="Pfam" id="PF16978"/>
    </source>
</evidence>
<dbReference type="GO" id="GO:0005886">
    <property type="term" value="C:plasma membrane"/>
    <property type="evidence" value="ECO:0007669"/>
    <property type="project" value="TreeGrafter"/>
</dbReference>
<protein>
    <recommendedName>
        <fullName evidence="7">Fungal-type protein kinase domain-containing protein</fullName>
    </recommendedName>
</protein>
<evidence type="ECO:0000256" key="2">
    <source>
        <dbReference type="SAM" id="MobiDB-lite"/>
    </source>
</evidence>
<dbReference type="PANTHER" id="PTHR13335:SF1">
    <property type="entry name" value="TARGET OF RAPAMYCIN COMPLEX 2 SUBUNIT MAPKAP1"/>
    <property type="match status" value="1"/>
</dbReference>
<dbReference type="GO" id="GO:0031932">
    <property type="term" value="C:TORC2 complex"/>
    <property type="evidence" value="ECO:0007669"/>
    <property type="project" value="InterPro"/>
</dbReference>
<feature type="region of interest" description="Disordered" evidence="2">
    <location>
        <begin position="370"/>
        <end position="427"/>
    </location>
</feature>
<dbReference type="PANTHER" id="PTHR13335">
    <property type="entry name" value="TARGET OF RAPAMYCIN COMPLEX 2 SUBUNIT MAPKAP1"/>
    <property type="match status" value="1"/>
</dbReference>
<comment type="similarity">
    <text evidence="1">Belongs to the SIN1 family.</text>
</comment>
<comment type="caution">
    <text evidence="5">The sequence shown here is derived from an EMBL/GenBank/DDBJ whole genome shotgun (WGS) entry which is preliminary data.</text>
</comment>
<dbReference type="InterPro" id="IPR057339">
    <property type="entry name" value="RBD_SIN1"/>
</dbReference>
<dbReference type="AlphaFoldDB" id="A0AA36D148"/>
<dbReference type="GO" id="GO:0005737">
    <property type="term" value="C:cytoplasm"/>
    <property type="evidence" value="ECO:0007669"/>
    <property type="project" value="TreeGrafter"/>
</dbReference>
<sequence length="427" mass="48400">MTCFPPDELVAYIRHELHGEDETGLCDRLFPKPIRRAKYGGLRAGFRMDTEEEDDDPDDYLEEVPAQEPAGTSEMIANRLKARTGDLEKAGQVDVLPTAKVWEVIGLCCLIYHRATGIVLSGEPSDYELYITDDGEVETDFPPLETARRIGDMGFSTLALISRQRNEKRYLVHVYFTTGETYSFELEHLGQTVGWLRDQAVQRMLEDMDEEDRQRAEILPEWNVESANGFDSRLNPEQTIESTHAIDFVVYRKNKFPSSYGGSGGSAPPTPSPRPSLPPSFALFEWELERIHKYQPKHPVVFKIRYDGIEMGGKVEERRRSIMGPGPRAKFYVNQPWKAFQLQCETLEIAEEIAARVDGEIREREPPAYKAWQRSADGSRKPANAAELALIEEDGPMATPTTSSSRSIKRPSRLAGTIRRMLSVQKD</sequence>
<feature type="domain" description="CRIM" evidence="3">
    <location>
        <begin position="89"/>
        <end position="168"/>
    </location>
</feature>
<dbReference type="GO" id="GO:0005546">
    <property type="term" value="F:phosphatidylinositol-4,5-bisphosphate binding"/>
    <property type="evidence" value="ECO:0007669"/>
    <property type="project" value="TreeGrafter"/>
</dbReference>
<gene>
    <name evidence="5" type="ORF">MSPICULIGERA_LOCUS16196</name>
</gene>
<evidence type="ECO:0008006" key="7">
    <source>
        <dbReference type="Google" id="ProtNLM"/>
    </source>
</evidence>
<keyword evidence="6" id="KW-1185">Reference proteome</keyword>
<organism evidence="5 6">
    <name type="scientific">Mesorhabditis spiculigera</name>
    <dbReference type="NCBI Taxonomy" id="96644"/>
    <lineage>
        <taxon>Eukaryota</taxon>
        <taxon>Metazoa</taxon>
        <taxon>Ecdysozoa</taxon>
        <taxon>Nematoda</taxon>
        <taxon>Chromadorea</taxon>
        <taxon>Rhabditida</taxon>
        <taxon>Rhabditina</taxon>
        <taxon>Rhabditomorpha</taxon>
        <taxon>Rhabditoidea</taxon>
        <taxon>Rhabditidae</taxon>
        <taxon>Mesorhabditinae</taxon>
        <taxon>Mesorhabditis</taxon>
    </lineage>
</organism>
<dbReference type="InterPro" id="IPR008828">
    <property type="entry name" value="Sin1/Avo1"/>
</dbReference>
<feature type="non-terminal residue" evidence="5">
    <location>
        <position position="427"/>
    </location>
</feature>
<dbReference type="EMBL" id="CATQJA010002652">
    <property type="protein sequence ID" value="CAJ0577932.1"/>
    <property type="molecule type" value="Genomic_DNA"/>
</dbReference>
<dbReference type="InterPro" id="IPR031567">
    <property type="entry name" value="CRIM_dom"/>
</dbReference>
<dbReference type="GO" id="GO:0038203">
    <property type="term" value="P:TORC2 signaling"/>
    <property type="evidence" value="ECO:0007669"/>
    <property type="project" value="TreeGrafter"/>
</dbReference>
<evidence type="ECO:0000256" key="1">
    <source>
        <dbReference type="ARBA" id="ARBA00009407"/>
    </source>
</evidence>
<name>A0AA36D148_9BILA</name>
<reference evidence="5" key="1">
    <citation type="submission" date="2023-06" db="EMBL/GenBank/DDBJ databases">
        <authorList>
            <person name="Delattre M."/>
        </authorList>
    </citation>
    <scope>NUCLEOTIDE SEQUENCE</scope>
    <source>
        <strain evidence="5">AF72</strain>
    </source>
</reference>
<feature type="domain" description="Target of rapamycin complex 2 subunit MAPKAP1-like Ras-binding" evidence="4">
    <location>
        <begin position="179"/>
        <end position="252"/>
    </location>
</feature>
<evidence type="ECO:0000259" key="4">
    <source>
        <dbReference type="Pfam" id="PF25322"/>
    </source>
</evidence>